<dbReference type="Proteomes" id="UP000694551">
    <property type="component" value="Unplaced"/>
</dbReference>
<evidence type="ECO:0000256" key="3">
    <source>
        <dbReference type="ARBA" id="ARBA00023163"/>
    </source>
</evidence>
<name>A0A8D0KQT3_STROC</name>
<dbReference type="AlphaFoldDB" id="A0A8D0KQT3"/>
<dbReference type="GO" id="GO:0001002">
    <property type="term" value="F:RNA polymerase III type 1 promoter sequence-specific DNA binding"/>
    <property type="evidence" value="ECO:0007669"/>
    <property type="project" value="TreeGrafter"/>
</dbReference>
<evidence type="ECO:0000256" key="4">
    <source>
        <dbReference type="ARBA" id="ARBA00023242"/>
    </source>
</evidence>
<dbReference type="PANTHER" id="PTHR13230">
    <property type="entry name" value="GENERAL TRANSCRIPTION FACTOR IIIC, POLYPEPTIDE 5"/>
    <property type="match status" value="1"/>
</dbReference>
<keyword evidence="4" id="KW-0539">Nucleus</keyword>
<organism evidence="7 8">
    <name type="scientific">Strix occidentalis caurina</name>
    <name type="common">northern spotted owl</name>
    <dbReference type="NCBI Taxonomy" id="311401"/>
    <lineage>
        <taxon>Eukaryota</taxon>
        <taxon>Metazoa</taxon>
        <taxon>Chordata</taxon>
        <taxon>Craniata</taxon>
        <taxon>Vertebrata</taxon>
        <taxon>Euteleostomi</taxon>
        <taxon>Archelosauria</taxon>
        <taxon>Archosauria</taxon>
        <taxon>Dinosauria</taxon>
        <taxon>Saurischia</taxon>
        <taxon>Theropoda</taxon>
        <taxon>Coelurosauria</taxon>
        <taxon>Aves</taxon>
        <taxon>Neognathae</taxon>
        <taxon>Neoaves</taxon>
        <taxon>Telluraves</taxon>
        <taxon>Strigiformes</taxon>
        <taxon>Strigidae</taxon>
        <taxon>Strix</taxon>
    </lineage>
</organism>
<protein>
    <submittedName>
        <fullName evidence="7">General transcription factor IIIC subunit 5</fullName>
    </submittedName>
</protein>
<feature type="domain" description="Transcription factor IIIC subunit Tfc1/Sfc1 triple barrel" evidence="6">
    <location>
        <begin position="40"/>
        <end position="123"/>
    </location>
</feature>
<dbReference type="InterPro" id="IPR041499">
    <property type="entry name" value="Tfc1/Sfc1_N"/>
</dbReference>
<dbReference type="InterPro" id="IPR019136">
    <property type="entry name" value="TF_IIIC_su-5_HTH"/>
</dbReference>
<keyword evidence="3" id="KW-0804">Transcription</keyword>
<keyword evidence="8" id="KW-1185">Reference proteome</keyword>
<dbReference type="Pfam" id="PF17682">
    <property type="entry name" value="Tau95_N"/>
    <property type="match status" value="1"/>
</dbReference>
<proteinExistence type="predicted"/>
<keyword evidence="2" id="KW-0238">DNA-binding</keyword>
<evidence type="ECO:0000259" key="6">
    <source>
        <dbReference type="Pfam" id="PF17682"/>
    </source>
</evidence>
<feature type="domain" description="Transcription factor IIIC subunit 5 HTH" evidence="5">
    <location>
        <begin position="159"/>
        <end position="283"/>
    </location>
</feature>
<evidence type="ECO:0000313" key="7">
    <source>
        <dbReference type="Ensembl" id="ENSSOCP00000001874.1"/>
    </source>
</evidence>
<evidence type="ECO:0000313" key="8">
    <source>
        <dbReference type="Proteomes" id="UP000694551"/>
    </source>
</evidence>
<reference evidence="7" key="1">
    <citation type="submission" date="2025-08" db="UniProtKB">
        <authorList>
            <consortium name="Ensembl"/>
        </authorList>
    </citation>
    <scope>IDENTIFICATION</scope>
</reference>
<dbReference type="GO" id="GO:0005634">
    <property type="term" value="C:nucleus"/>
    <property type="evidence" value="ECO:0007669"/>
    <property type="project" value="UniProtKB-SubCell"/>
</dbReference>
<dbReference type="InterPro" id="IPR040454">
    <property type="entry name" value="TF_IIIC_Tfc1/Sfc1"/>
</dbReference>
<dbReference type="GO" id="GO:0001003">
    <property type="term" value="F:RNA polymerase III type 2 promoter sequence-specific DNA binding"/>
    <property type="evidence" value="ECO:0007669"/>
    <property type="project" value="TreeGrafter"/>
</dbReference>
<dbReference type="InterPro" id="IPR042536">
    <property type="entry name" value="TFIIIC_tauA_Sfc1"/>
</dbReference>
<dbReference type="GO" id="GO:0006384">
    <property type="term" value="P:transcription initiation at RNA polymerase III promoter"/>
    <property type="evidence" value="ECO:0007669"/>
    <property type="project" value="InterPro"/>
</dbReference>
<evidence type="ECO:0000256" key="2">
    <source>
        <dbReference type="ARBA" id="ARBA00023125"/>
    </source>
</evidence>
<dbReference type="GO" id="GO:0000127">
    <property type="term" value="C:transcription factor TFIIIC complex"/>
    <property type="evidence" value="ECO:0007669"/>
    <property type="project" value="InterPro"/>
</dbReference>
<sequence>SGPACPHAGSVRGDGGCPRLRVWGQTEPGETDGARARPCRQIYADPAKRLELYFRPKDPYCHPVCANRFPTSTVLLKVKRRTKKKKQLDAEEQIQPEVQFEMEILGTVTTVYKFQGMSDFQYLAMHSGPDGKQTSMYDKVLMLKPEKEEFFNRELPLYIPPPIFSRLDTPVDYFYRPDIQHREGYNNPQVSGENLIGLSRARRPHNAIFVNFDDEEIPTKPLDAAVQTWKKMCTNPVDKKVEEELRKLFEVRPVWSRNAVKANISVHPDKLKLLLPYLAYYMVSLYICPRACLRLLGGKAREHQLGVPGPLPCLRSYH</sequence>
<dbReference type="Ensembl" id="ENSSOCT00000001920.1">
    <property type="protein sequence ID" value="ENSSOCP00000001874.1"/>
    <property type="gene ID" value="ENSSOCG00000001480.1"/>
</dbReference>
<comment type="subcellular location">
    <subcellularLocation>
        <location evidence="1">Nucleus</location>
    </subcellularLocation>
</comment>
<evidence type="ECO:0000259" key="5">
    <source>
        <dbReference type="Pfam" id="PF09734"/>
    </source>
</evidence>
<dbReference type="Pfam" id="PF09734">
    <property type="entry name" value="Tau95"/>
    <property type="match status" value="1"/>
</dbReference>
<evidence type="ECO:0000256" key="1">
    <source>
        <dbReference type="ARBA" id="ARBA00004123"/>
    </source>
</evidence>
<accession>A0A8D0KQT3</accession>
<dbReference type="Gene3D" id="3.30.200.160">
    <property type="entry name" value="TFIIIC, subcomplex tauA, subunit Sfc1, barrel domain"/>
    <property type="match status" value="1"/>
</dbReference>
<dbReference type="PANTHER" id="PTHR13230:SF5">
    <property type="entry name" value="GENERAL TRANSCRIPTION FACTOR 3C POLYPEPTIDE 5"/>
    <property type="match status" value="1"/>
</dbReference>
<reference evidence="7" key="2">
    <citation type="submission" date="2025-09" db="UniProtKB">
        <authorList>
            <consortium name="Ensembl"/>
        </authorList>
    </citation>
    <scope>IDENTIFICATION</scope>
</reference>